<keyword evidence="1" id="KW-0812">Transmembrane</keyword>
<dbReference type="RefSeq" id="WP_251871874.1">
    <property type="nucleotide sequence ID" value="NZ_CP098755.1"/>
</dbReference>
<gene>
    <name evidence="3" type="ORF">NDK47_21965</name>
</gene>
<reference evidence="3" key="1">
    <citation type="submission" date="2022-06" db="EMBL/GenBank/DDBJ databases">
        <title>Genome sequencing of Brevibacillus sp. BB3-R1.</title>
        <authorList>
            <person name="Heo J."/>
            <person name="Lee D."/>
            <person name="Won M."/>
            <person name="Han B.-H."/>
            <person name="Hong S.-B."/>
            <person name="Kwon S.-W."/>
        </authorList>
    </citation>
    <scope>NUCLEOTIDE SEQUENCE</scope>
    <source>
        <strain evidence="3">BB3-R1</strain>
    </source>
</reference>
<dbReference type="Pfam" id="PF22570">
    <property type="entry name" value="LiaF-TM"/>
    <property type="match status" value="1"/>
</dbReference>
<proteinExistence type="predicted"/>
<name>A0ABY4WF53_9BACL</name>
<keyword evidence="1" id="KW-0472">Membrane</keyword>
<sequence length="136" mass="15522">MNERSGKVLLGLALLLTGGFVFLDLLGIHSGRFLGILIPGLIMLYGARKLMSGSGSRFWGLLVFLFGLLMLIGKLHLLFNVIIAVGVIYLGYRLIRRHDRSDDHMPTVWEKQWAERVLKEDALDNWEHRVTKKETF</sequence>
<organism evidence="3 4">
    <name type="scientific">Brevibacillus ruminantium</name>
    <dbReference type="NCBI Taxonomy" id="2950604"/>
    <lineage>
        <taxon>Bacteria</taxon>
        <taxon>Bacillati</taxon>
        <taxon>Bacillota</taxon>
        <taxon>Bacilli</taxon>
        <taxon>Bacillales</taxon>
        <taxon>Paenibacillaceae</taxon>
        <taxon>Brevibacillus</taxon>
    </lineage>
</organism>
<feature type="transmembrane region" description="Helical" evidence="1">
    <location>
        <begin position="78"/>
        <end position="95"/>
    </location>
</feature>
<keyword evidence="1" id="KW-1133">Transmembrane helix</keyword>
<evidence type="ECO:0000313" key="4">
    <source>
        <dbReference type="Proteomes" id="UP001056500"/>
    </source>
</evidence>
<accession>A0ABY4WF53</accession>
<dbReference type="Proteomes" id="UP001056500">
    <property type="component" value="Chromosome"/>
</dbReference>
<protein>
    <recommendedName>
        <fullName evidence="2">LiaF transmembrane domain-containing protein</fullName>
    </recommendedName>
</protein>
<feature type="domain" description="LiaF transmembrane" evidence="2">
    <location>
        <begin position="9"/>
        <end position="101"/>
    </location>
</feature>
<evidence type="ECO:0000259" key="2">
    <source>
        <dbReference type="Pfam" id="PF22570"/>
    </source>
</evidence>
<keyword evidence="4" id="KW-1185">Reference proteome</keyword>
<evidence type="ECO:0000313" key="3">
    <source>
        <dbReference type="EMBL" id="USG64763.1"/>
    </source>
</evidence>
<evidence type="ECO:0000256" key="1">
    <source>
        <dbReference type="SAM" id="Phobius"/>
    </source>
</evidence>
<dbReference type="EMBL" id="CP098755">
    <property type="protein sequence ID" value="USG64763.1"/>
    <property type="molecule type" value="Genomic_DNA"/>
</dbReference>
<dbReference type="InterPro" id="IPR054331">
    <property type="entry name" value="LiaF_TM"/>
</dbReference>